<dbReference type="Gene3D" id="6.10.140.1750">
    <property type="match status" value="1"/>
</dbReference>
<dbReference type="Gene3D" id="6.10.140.2130">
    <property type="match status" value="1"/>
</dbReference>
<feature type="compositionally biased region" description="Polar residues" evidence="5">
    <location>
        <begin position="229"/>
        <end position="239"/>
    </location>
</feature>
<gene>
    <name evidence="6" type="ORF">EGW08_011282</name>
</gene>
<feature type="region of interest" description="Disordered" evidence="5">
    <location>
        <begin position="436"/>
        <end position="589"/>
    </location>
</feature>
<dbReference type="AlphaFoldDB" id="A0A433TH84"/>
<name>A0A433TH84_ELYCH</name>
<feature type="repeat" description="RPEL" evidence="4">
    <location>
        <begin position="638"/>
        <end position="663"/>
    </location>
</feature>
<reference evidence="6 7" key="1">
    <citation type="submission" date="2019-01" db="EMBL/GenBank/DDBJ databases">
        <title>A draft genome assembly of the solar-powered sea slug Elysia chlorotica.</title>
        <authorList>
            <person name="Cai H."/>
            <person name="Li Q."/>
            <person name="Fang X."/>
            <person name="Li J."/>
            <person name="Curtis N.E."/>
            <person name="Altenburger A."/>
            <person name="Shibata T."/>
            <person name="Feng M."/>
            <person name="Maeda T."/>
            <person name="Schwartz J.A."/>
            <person name="Shigenobu S."/>
            <person name="Lundholm N."/>
            <person name="Nishiyama T."/>
            <person name="Yang H."/>
            <person name="Hasebe M."/>
            <person name="Li S."/>
            <person name="Pierce S.K."/>
            <person name="Wang J."/>
        </authorList>
    </citation>
    <scope>NUCLEOTIDE SEQUENCE [LARGE SCALE GENOMIC DNA]</scope>
    <source>
        <strain evidence="6">EC2010</strain>
        <tissue evidence="6">Whole organism of an adult</tissue>
    </source>
</reference>
<feature type="region of interest" description="Disordered" evidence="5">
    <location>
        <begin position="1"/>
        <end position="109"/>
    </location>
</feature>
<evidence type="ECO:0000256" key="5">
    <source>
        <dbReference type="SAM" id="MobiDB-lite"/>
    </source>
</evidence>
<evidence type="ECO:0000256" key="3">
    <source>
        <dbReference type="ARBA" id="ARBA00023203"/>
    </source>
</evidence>
<feature type="compositionally biased region" description="Gly residues" evidence="5">
    <location>
        <begin position="80"/>
        <end position="94"/>
    </location>
</feature>
<dbReference type="InterPro" id="IPR004018">
    <property type="entry name" value="RPEL_repeat"/>
</dbReference>
<evidence type="ECO:0000313" key="7">
    <source>
        <dbReference type="Proteomes" id="UP000271974"/>
    </source>
</evidence>
<proteinExistence type="inferred from homology"/>
<accession>A0A433TH84</accession>
<organism evidence="6 7">
    <name type="scientific">Elysia chlorotica</name>
    <name type="common">Eastern emerald elysia</name>
    <name type="synonym">Sea slug</name>
    <dbReference type="NCBI Taxonomy" id="188477"/>
    <lineage>
        <taxon>Eukaryota</taxon>
        <taxon>Metazoa</taxon>
        <taxon>Spiralia</taxon>
        <taxon>Lophotrochozoa</taxon>
        <taxon>Mollusca</taxon>
        <taxon>Gastropoda</taxon>
        <taxon>Heterobranchia</taxon>
        <taxon>Euthyneura</taxon>
        <taxon>Panpulmonata</taxon>
        <taxon>Sacoglossa</taxon>
        <taxon>Placobranchoidea</taxon>
        <taxon>Plakobranchidae</taxon>
        <taxon>Elysia</taxon>
    </lineage>
</organism>
<dbReference type="EMBL" id="RQTK01000363">
    <property type="protein sequence ID" value="RUS80962.1"/>
    <property type="molecule type" value="Genomic_DNA"/>
</dbReference>
<feature type="region of interest" description="Disordered" evidence="5">
    <location>
        <begin position="154"/>
        <end position="277"/>
    </location>
</feature>
<evidence type="ECO:0000256" key="2">
    <source>
        <dbReference type="ARBA" id="ARBA00022737"/>
    </source>
</evidence>
<comment type="similarity">
    <text evidence="1">Belongs to the phosphatase and actin regulator family.</text>
</comment>
<feature type="repeat" description="RPEL" evidence="4">
    <location>
        <begin position="676"/>
        <end position="701"/>
    </location>
</feature>
<dbReference type="Proteomes" id="UP000271974">
    <property type="component" value="Unassembled WGS sequence"/>
</dbReference>
<dbReference type="PROSITE" id="PS51073">
    <property type="entry name" value="RPEL"/>
    <property type="match status" value="4"/>
</dbReference>
<feature type="compositionally biased region" description="Polar residues" evidence="5">
    <location>
        <begin position="44"/>
        <end position="57"/>
    </location>
</feature>
<keyword evidence="7" id="KW-1185">Reference proteome</keyword>
<feature type="compositionally biased region" description="Basic and acidic residues" evidence="5">
    <location>
        <begin position="154"/>
        <end position="186"/>
    </location>
</feature>
<dbReference type="PANTHER" id="PTHR12751">
    <property type="entry name" value="PHOSPHATASE AND ACTIN REGULATOR PHACTR"/>
    <property type="match status" value="1"/>
</dbReference>
<dbReference type="GO" id="GO:0003779">
    <property type="term" value="F:actin binding"/>
    <property type="evidence" value="ECO:0007669"/>
    <property type="project" value="UniProtKB-KW"/>
</dbReference>
<evidence type="ECO:0000256" key="1">
    <source>
        <dbReference type="ARBA" id="ARBA00009795"/>
    </source>
</evidence>
<dbReference type="SMART" id="SM00707">
    <property type="entry name" value="RPEL"/>
    <property type="match status" value="4"/>
</dbReference>
<evidence type="ECO:0000256" key="4">
    <source>
        <dbReference type="PROSITE-ProRule" id="PRU00401"/>
    </source>
</evidence>
<keyword evidence="2" id="KW-0677">Repeat</keyword>
<protein>
    <recommendedName>
        <fullName evidence="8">Phosphatase and actin regulator</fullName>
    </recommendedName>
</protein>
<sequence>MADAVIKTENSHSPQIGRQRSNSDPKPSVDAPKLYGRVVDGSKGDSTYLTSGSSTTPRPVKYTKGDVRKNGDSSSSVGRGSSGGGGGGAGGGQDAGTPPTERKSKFSALGKIFRPWKWKRKKKSERIERTAVEIERKISMRVSREELIRKGVLKEREDPQNHLPKIETLKECEEERGDQANTKEGHQQQASGIASPDGSTVTPASQAGHTAPSAYPNSSAGFRPLSDQVGVTSFSSSPASHRDGETGGVGSVGSKLTLTSPQKAPPPEYGVGGSVPTASYMSTHSEISTTQNFSSAPASTASSTFARPVMVPAQSPSPSVQQQQYHYQQQNYFQHQQQGGAGAMNHPPPPKYTEALAQVAPEMVGPGGSVRVGPTVTFQPGKRVAVVAPQEIHTDDSVQDEDQDYTDDEEDSAALNKYLRDPSLLQNLPQSQYEAVLASEPDLSKQPQKSALKKAALSGSGGGASVNLGGASSWTARPLDTSRATPSPTPTSQQQQQQGVDTGGTFSSQQMGIPRHMEGGGGAAHPSPTPVGTVRPIPRPRVTIQSVGDNENGKENQQPQQADPSPYAFHPSDSDSEDEEIKYRDDYDPNSLAAKVARNDSLARFLESRPSKVELEAKNIIPIQSETEKKELREAIGSKLTRRLSLRPTQEELENRNILHQQSTDEAKAEKERKKRYLIRKLSFRPSIEELRERKIIDFSDYVEVTDAHEYDRRADKPWTKLTPKDKAAIRKELNEFKSKEMDVHEHSRHLTRFHKP</sequence>
<dbReference type="GO" id="GO:0030036">
    <property type="term" value="P:actin cytoskeleton organization"/>
    <property type="evidence" value="ECO:0007669"/>
    <property type="project" value="TreeGrafter"/>
</dbReference>
<dbReference type="PANTHER" id="PTHR12751:SF18">
    <property type="entry name" value="PHOSPHATASE AND ACTIN REGULATOR 1"/>
    <property type="match status" value="1"/>
</dbReference>
<feature type="compositionally biased region" description="Polar residues" evidence="5">
    <location>
        <begin position="11"/>
        <end position="25"/>
    </location>
</feature>
<feature type="region of interest" description="Disordered" evidence="5">
    <location>
        <begin position="386"/>
        <end position="414"/>
    </location>
</feature>
<keyword evidence="3" id="KW-0009">Actin-binding</keyword>
<dbReference type="Pfam" id="PF02755">
    <property type="entry name" value="RPEL"/>
    <property type="match status" value="2"/>
</dbReference>
<feature type="compositionally biased region" description="Polar residues" evidence="5">
    <location>
        <begin position="187"/>
        <end position="208"/>
    </location>
</feature>
<comment type="caution">
    <text evidence="6">The sequence shown here is derived from an EMBL/GenBank/DDBJ whole genome shotgun (WGS) entry which is preliminary data.</text>
</comment>
<feature type="repeat" description="RPEL" evidence="4">
    <location>
        <begin position="132"/>
        <end position="157"/>
    </location>
</feature>
<evidence type="ECO:0000313" key="6">
    <source>
        <dbReference type="EMBL" id="RUS80962.1"/>
    </source>
</evidence>
<dbReference type="STRING" id="188477.A0A433TH84"/>
<dbReference type="OrthoDB" id="5563016at2759"/>
<feature type="compositionally biased region" description="Low complexity" evidence="5">
    <location>
        <begin position="449"/>
        <end position="458"/>
    </location>
</feature>
<feature type="compositionally biased region" description="Polar residues" evidence="5">
    <location>
        <begin position="543"/>
        <end position="563"/>
    </location>
</feature>
<evidence type="ECO:0008006" key="8">
    <source>
        <dbReference type="Google" id="ProtNLM"/>
    </source>
</evidence>
<feature type="repeat" description="RPEL" evidence="4">
    <location>
        <begin position="600"/>
        <end position="625"/>
    </location>
</feature>
<feature type="compositionally biased region" description="Acidic residues" evidence="5">
    <location>
        <begin position="397"/>
        <end position="412"/>
    </location>
</feature>